<dbReference type="InterPro" id="IPR032675">
    <property type="entry name" value="LRR_dom_sf"/>
</dbReference>
<dbReference type="SUPFAM" id="SSF52047">
    <property type="entry name" value="RNI-like"/>
    <property type="match status" value="1"/>
</dbReference>
<proteinExistence type="predicted"/>
<dbReference type="GO" id="GO:0006913">
    <property type="term" value="P:nucleocytoplasmic transport"/>
    <property type="evidence" value="ECO:0007669"/>
    <property type="project" value="TreeGrafter"/>
</dbReference>
<keyword evidence="1" id="KW-0343">GTPase activation</keyword>
<accession>A0A1X2IWC2</accession>
<evidence type="ECO:0000259" key="5">
    <source>
        <dbReference type="PROSITE" id="PS50909"/>
    </source>
</evidence>
<dbReference type="Gene3D" id="1.20.58.160">
    <property type="match status" value="1"/>
</dbReference>
<dbReference type="SMART" id="SM00368">
    <property type="entry name" value="LRR_RI"/>
    <property type="match status" value="8"/>
</dbReference>
<dbReference type="PROSITE" id="PS50909">
    <property type="entry name" value="GAT"/>
    <property type="match status" value="1"/>
</dbReference>
<dbReference type="EMBL" id="MCGE01000003">
    <property type="protein sequence ID" value="ORZ23359.1"/>
    <property type="molecule type" value="Genomic_DNA"/>
</dbReference>
<keyword evidence="7" id="KW-1185">Reference proteome</keyword>
<dbReference type="Pfam" id="PF03127">
    <property type="entry name" value="GAT"/>
    <property type="match status" value="1"/>
</dbReference>
<dbReference type="InterPro" id="IPR001611">
    <property type="entry name" value="Leu-rich_rpt"/>
</dbReference>
<evidence type="ECO:0000313" key="7">
    <source>
        <dbReference type="Proteomes" id="UP000193560"/>
    </source>
</evidence>
<feature type="compositionally biased region" description="Basic and acidic residues" evidence="4">
    <location>
        <begin position="638"/>
        <end position="675"/>
    </location>
</feature>
<dbReference type="InterPro" id="IPR038425">
    <property type="entry name" value="GAT_sf"/>
</dbReference>
<dbReference type="SUPFAM" id="SSF89009">
    <property type="entry name" value="GAT-like domain"/>
    <property type="match status" value="1"/>
</dbReference>
<sequence>MCLWAHCCHQQAATLTHIDLTNQVLTRRAIEPLADVMCLDFGLEKLTLKNCQLEDEALKVILHSLLVVNRLQHLDLSDNKKIQVNGFKYISIFIKNASSLETIDLSGTNPDKRSIQYISQALSYTTKITTTTTDSAKAAASKLTNLIMDNCNLRQQQLESLSNVIRRSSVSYLSLRGNRINQQGAICIGVMLRDYDDSTGGNRGLQHLVLDNNDIRQGVQYIAQALRRNQSLRLLSITDCKLDVQSCVSIAEALKYNQSLESLNISSNPLCDDQQLEGINSLKQSLYCNHSLSNLALAETGLGSEAAVALAECLPENTTLCRLDLSRNPAIDLAGILALLSGLKLNTTMVFLDVNVPANDRDMVKAQSEMAALCTKNAQASDENKSRTPSLNLADPSHPSITTTQATARLTLQERLAAVTKGKNSSTTNSIRSVSSIENIPRTGSQSATPLSSSTQHRRTSTRSKIQTNFNVEIDQVGLLEDMLHADEDDTTIIQPPDDTIKQVYLQCRKGLLNLNRSIPHLMESEQLVDLLSLNDRLTTAITRYEEFEKKSQQAESDISSPPLPPRANETSMEAATDNKTNMHERPQTQLDTVSVVADDEERSTSPFEIGDADDDDDDDNDDGNDDDHMEGGGDISTKQETDDGHSGTKDIHELRKEKEMEEGEAFKYAKDMET</sequence>
<protein>
    <recommendedName>
        <fullName evidence="5">GAT domain-containing protein</fullName>
    </recommendedName>
</protein>
<evidence type="ECO:0000313" key="6">
    <source>
        <dbReference type="EMBL" id="ORZ23359.1"/>
    </source>
</evidence>
<feature type="region of interest" description="Disordered" evidence="4">
    <location>
        <begin position="377"/>
        <end position="400"/>
    </location>
</feature>
<dbReference type="Gene3D" id="3.80.10.10">
    <property type="entry name" value="Ribonuclease Inhibitor"/>
    <property type="match status" value="3"/>
</dbReference>
<feature type="compositionally biased region" description="Low complexity" evidence="4">
    <location>
        <begin position="424"/>
        <end position="437"/>
    </location>
</feature>
<dbReference type="InterPro" id="IPR027038">
    <property type="entry name" value="RanGap"/>
</dbReference>
<dbReference type="AlphaFoldDB" id="A0A1X2IWC2"/>
<feature type="region of interest" description="Disordered" evidence="4">
    <location>
        <begin position="549"/>
        <end position="675"/>
    </location>
</feature>
<dbReference type="OrthoDB" id="120976at2759"/>
<evidence type="ECO:0000256" key="1">
    <source>
        <dbReference type="ARBA" id="ARBA00022468"/>
    </source>
</evidence>
<dbReference type="GO" id="GO:0035091">
    <property type="term" value="F:phosphatidylinositol binding"/>
    <property type="evidence" value="ECO:0007669"/>
    <property type="project" value="InterPro"/>
</dbReference>
<name>A0A1X2IWC2_9FUNG</name>
<comment type="caution">
    <text evidence="6">The sequence shown here is derived from an EMBL/GenBank/DDBJ whole genome shotgun (WGS) entry which is preliminary data.</text>
</comment>
<feature type="compositionally biased region" description="Polar residues" evidence="4">
    <location>
        <begin position="377"/>
        <end position="391"/>
    </location>
</feature>
<feature type="compositionally biased region" description="Polar residues" evidence="4">
    <location>
        <begin position="442"/>
        <end position="451"/>
    </location>
</feature>
<dbReference type="GO" id="GO:0043130">
    <property type="term" value="F:ubiquitin binding"/>
    <property type="evidence" value="ECO:0007669"/>
    <property type="project" value="InterPro"/>
</dbReference>
<keyword evidence="2" id="KW-0433">Leucine-rich repeat</keyword>
<dbReference type="PANTHER" id="PTHR24113">
    <property type="entry name" value="RAN GTPASE-ACTIVATING PROTEIN 1"/>
    <property type="match status" value="1"/>
</dbReference>
<dbReference type="GO" id="GO:0031267">
    <property type="term" value="F:small GTPase binding"/>
    <property type="evidence" value="ECO:0007669"/>
    <property type="project" value="TreeGrafter"/>
</dbReference>
<reference evidence="6 7" key="1">
    <citation type="submission" date="2016-07" db="EMBL/GenBank/DDBJ databases">
        <title>Pervasive Adenine N6-methylation of Active Genes in Fungi.</title>
        <authorList>
            <consortium name="DOE Joint Genome Institute"/>
            <person name="Mondo S.J."/>
            <person name="Dannebaum R.O."/>
            <person name="Kuo R.C."/>
            <person name="Labutti K."/>
            <person name="Haridas S."/>
            <person name="Kuo A."/>
            <person name="Salamov A."/>
            <person name="Ahrendt S.R."/>
            <person name="Lipzen A."/>
            <person name="Sullivan W."/>
            <person name="Andreopoulos W.B."/>
            <person name="Clum A."/>
            <person name="Lindquist E."/>
            <person name="Daum C."/>
            <person name="Ramamoorthy G.K."/>
            <person name="Gryganskyi A."/>
            <person name="Culley D."/>
            <person name="Magnuson J.K."/>
            <person name="James T.Y."/>
            <person name="O'Malley M.A."/>
            <person name="Stajich J.E."/>
            <person name="Spatafora J.W."/>
            <person name="Visel A."/>
            <person name="Grigoriev I.V."/>
        </authorList>
    </citation>
    <scope>NUCLEOTIDE SEQUENCE [LARGE SCALE GENOMIC DNA]</scope>
    <source>
        <strain evidence="6 7">NRRL 1336</strain>
    </source>
</reference>
<feature type="compositionally biased region" description="Acidic residues" evidence="4">
    <location>
        <begin position="611"/>
        <end position="629"/>
    </location>
</feature>
<dbReference type="InterPro" id="IPR004152">
    <property type="entry name" value="GAT_dom"/>
</dbReference>
<feature type="compositionally biased region" description="Polar residues" evidence="4">
    <location>
        <begin position="569"/>
        <end position="580"/>
    </location>
</feature>
<feature type="domain" description="GAT" evidence="5">
    <location>
        <begin position="461"/>
        <end position="550"/>
    </location>
</feature>
<feature type="region of interest" description="Disordered" evidence="4">
    <location>
        <begin position="419"/>
        <end position="463"/>
    </location>
</feature>
<dbReference type="GO" id="GO:0005634">
    <property type="term" value="C:nucleus"/>
    <property type="evidence" value="ECO:0007669"/>
    <property type="project" value="TreeGrafter"/>
</dbReference>
<evidence type="ECO:0000256" key="2">
    <source>
        <dbReference type="ARBA" id="ARBA00022614"/>
    </source>
</evidence>
<dbReference type="PANTHER" id="PTHR24113:SF12">
    <property type="entry name" value="RAN GTPASE-ACTIVATING PROTEIN 1"/>
    <property type="match status" value="1"/>
</dbReference>
<dbReference type="Pfam" id="PF13516">
    <property type="entry name" value="LRR_6"/>
    <property type="match status" value="2"/>
</dbReference>
<dbReference type="GO" id="GO:0048471">
    <property type="term" value="C:perinuclear region of cytoplasm"/>
    <property type="evidence" value="ECO:0007669"/>
    <property type="project" value="TreeGrafter"/>
</dbReference>
<gene>
    <name evidence="6" type="ORF">BCR42DRAFT_134371</name>
</gene>
<dbReference type="GO" id="GO:0005829">
    <property type="term" value="C:cytosol"/>
    <property type="evidence" value="ECO:0007669"/>
    <property type="project" value="TreeGrafter"/>
</dbReference>
<organism evidence="6 7">
    <name type="scientific">Absidia repens</name>
    <dbReference type="NCBI Taxonomy" id="90262"/>
    <lineage>
        <taxon>Eukaryota</taxon>
        <taxon>Fungi</taxon>
        <taxon>Fungi incertae sedis</taxon>
        <taxon>Mucoromycota</taxon>
        <taxon>Mucoromycotina</taxon>
        <taxon>Mucoromycetes</taxon>
        <taxon>Mucorales</taxon>
        <taxon>Cunninghamellaceae</taxon>
        <taxon>Absidia</taxon>
    </lineage>
</organism>
<evidence type="ECO:0000256" key="3">
    <source>
        <dbReference type="ARBA" id="ARBA00022737"/>
    </source>
</evidence>
<dbReference type="Proteomes" id="UP000193560">
    <property type="component" value="Unassembled WGS sequence"/>
</dbReference>
<keyword evidence="3" id="KW-0677">Repeat</keyword>
<dbReference type="GO" id="GO:0005096">
    <property type="term" value="F:GTPase activator activity"/>
    <property type="evidence" value="ECO:0007669"/>
    <property type="project" value="UniProtKB-KW"/>
</dbReference>
<evidence type="ECO:0000256" key="4">
    <source>
        <dbReference type="SAM" id="MobiDB-lite"/>
    </source>
</evidence>